<dbReference type="EMBL" id="MU864712">
    <property type="protein sequence ID" value="KAK4182215.1"/>
    <property type="molecule type" value="Genomic_DNA"/>
</dbReference>
<name>A0AAN7ADP2_9PEZI</name>
<dbReference type="AlphaFoldDB" id="A0AAN7ADP2"/>
<reference evidence="4" key="1">
    <citation type="journal article" date="2023" name="Mol. Phylogenet. Evol.">
        <title>Genome-scale phylogeny and comparative genomics of the fungal order Sordariales.</title>
        <authorList>
            <person name="Hensen N."/>
            <person name="Bonometti L."/>
            <person name="Westerberg I."/>
            <person name="Brannstrom I.O."/>
            <person name="Guillou S."/>
            <person name="Cros-Aarteil S."/>
            <person name="Calhoun S."/>
            <person name="Haridas S."/>
            <person name="Kuo A."/>
            <person name="Mondo S."/>
            <person name="Pangilinan J."/>
            <person name="Riley R."/>
            <person name="LaButti K."/>
            <person name="Andreopoulos B."/>
            <person name="Lipzen A."/>
            <person name="Chen C."/>
            <person name="Yan M."/>
            <person name="Daum C."/>
            <person name="Ng V."/>
            <person name="Clum A."/>
            <person name="Steindorff A."/>
            <person name="Ohm R.A."/>
            <person name="Martin F."/>
            <person name="Silar P."/>
            <person name="Natvig D.O."/>
            <person name="Lalanne C."/>
            <person name="Gautier V."/>
            <person name="Ament-Velasquez S.L."/>
            <person name="Kruys A."/>
            <person name="Hutchinson M.I."/>
            <person name="Powell A.J."/>
            <person name="Barry K."/>
            <person name="Miller A.N."/>
            <person name="Grigoriev I.V."/>
            <person name="Debuchy R."/>
            <person name="Gladieux P."/>
            <person name="Hiltunen Thoren M."/>
            <person name="Johannesson H."/>
        </authorList>
    </citation>
    <scope>NUCLEOTIDE SEQUENCE</scope>
    <source>
        <strain evidence="4">PSN309</strain>
    </source>
</reference>
<keyword evidence="5" id="KW-1185">Reference proteome</keyword>
<feature type="region of interest" description="Disordered" evidence="1">
    <location>
        <begin position="37"/>
        <end position="62"/>
    </location>
</feature>
<keyword evidence="2" id="KW-0732">Signal</keyword>
<dbReference type="SUPFAM" id="SSF51197">
    <property type="entry name" value="Clavaminate synthase-like"/>
    <property type="match status" value="1"/>
</dbReference>
<dbReference type="PROSITE" id="PS51184">
    <property type="entry name" value="JMJC"/>
    <property type="match status" value="1"/>
</dbReference>
<feature type="chain" id="PRO_5043029007" description="JmjC domain-containing protein" evidence="2">
    <location>
        <begin position="20"/>
        <end position="443"/>
    </location>
</feature>
<dbReference type="InterPro" id="IPR003347">
    <property type="entry name" value="JmjC_dom"/>
</dbReference>
<feature type="compositionally biased region" description="Polar residues" evidence="1">
    <location>
        <begin position="51"/>
        <end position="60"/>
    </location>
</feature>
<organism evidence="4 5">
    <name type="scientific">Podospora australis</name>
    <dbReference type="NCBI Taxonomy" id="1536484"/>
    <lineage>
        <taxon>Eukaryota</taxon>
        <taxon>Fungi</taxon>
        <taxon>Dikarya</taxon>
        <taxon>Ascomycota</taxon>
        <taxon>Pezizomycotina</taxon>
        <taxon>Sordariomycetes</taxon>
        <taxon>Sordariomycetidae</taxon>
        <taxon>Sordariales</taxon>
        <taxon>Podosporaceae</taxon>
        <taxon>Podospora</taxon>
    </lineage>
</organism>
<reference evidence="4" key="2">
    <citation type="submission" date="2023-05" db="EMBL/GenBank/DDBJ databases">
        <authorList>
            <consortium name="Lawrence Berkeley National Laboratory"/>
            <person name="Steindorff A."/>
            <person name="Hensen N."/>
            <person name="Bonometti L."/>
            <person name="Westerberg I."/>
            <person name="Brannstrom I.O."/>
            <person name="Guillou S."/>
            <person name="Cros-Aarteil S."/>
            <person name="Calhoun S."/>
            <person name="Haridas S."/>
            <person name="Kuo A."/>
            <person name="Mondo S."/>
            <person name="Pangilinan J."/>
            <person name="Riley R."/>
            <person name="Labutti K."/>
            <person name="Andreopoulos B."/>
            <person name="Lipzen A."/>
            <person name="Chen C."/>
            <person name="Yanf M."/>
            <person name="Daum C."/>
            <person name="Ng V."/>
            <person name="Clum A."/>
            <person name="Ohm R."/>
            <person name="Martin F."/>
            <person name="Silar P."/>
            <person name="Natvig D."/>
            <person name="Lalanne C."/>
            <person name="Gautier V."/>
            <person name="Ament-Velasquez S.L."/>
            <person name="Kruys A."/>
            <person name="Hutchinson M.I."/>
            <person name="Powell A.J."/>
            <person name="Barry K."/>
            <person name="Miller A.N."/>
            <person name="Grigoriev I.V."/>
            <person name="Debuchy R."/>
            <person name="Gladieux P."/>
            <person name="Thoren M.H."/>
            <person name="Johannesson H."/>
        </authorList>
    </citation>
    <scope>NUCLEOTIDE SEQUENCE</scope>
    <source>
        <strain evidence="4">PSN309</strain>
    </source>
</reference>
<dbReference type="Proteomes" id="UP001302126">
    <property type="component" value="Unassembled WGS sequence"/>
</dbReference>
<gene>
    <name evidence="4" type="ORF">QBC35DRAFT_510389</name>
</gene>
<comment type="caution">
    <text evidence="4">The sequence shown here is derived from an EMBL/GenBank/DDBJ whole genome shotgun (WGS) entry which is preliminary data.</text>
</comment>
<evidence type="ECO:0000256" key="2">
    <source>
        <dbReference type="SAM" id="SignalP"/>
    </source>
</evidence>
<dbReference type="Gene3D" id="2.60.120.650">
    <property type="entry name" value="Cupin"/>
    <property type="match status" value="1"/>
</dbReference>
<protein>
    <recommendedName>
        <fullName evidence="3">JmjC domain-containing protein</fullName>
    </recommendedName>
</protein>
<feature type="domain" description="JmjC" evidence="3">
    <location>
        <begin position="242"/>
        <end position="384"/>
    </location>
</feature>
<sequence length="443" mass="50094">MRWVLSLLCAARAFLETFCRHLIKSKPAAIRPRANSISDVTAHQAKRQRIEQPQTPSSAETRPFHNQVADENYRREVVDELSGTPGTRASHGKSTNRLVLRLLGKIEQPKTDSRHGVAEVLFCTGTEAAALVQSQSPHDAPIITHDQQQFRWKRTPRPIQQLFQLFARTMVLKDLHVSVQVPSRSTRSQSFEDKTLSEVRDRFVGTQSTDVNNPWNILDLQSPLPHCILPGFLAEENCQLLVQVKNKRLMANNAERARANPEEWNQWTNVLEWVLLSEGGNNTAPHTDSHGYATWITVQEGEIGFGWMSCPTEDERARWMASPSEYTGGRWRYVVLKKGQSIFFVPGTIHFVFRKRQHQTFALGGHVLQWSGLLQWIQVVMNQIRFPDSTNENLDESVPGLVKAVRDIASTRAEEEGVEAVGGKLTFDQFLASAETILSKTAE</sequence>
<evidence type="ECO:0000259" key="3">
    <source>
        <dbReference type="PROSITE" id="PS51184"/>
    </source>
</evidence>
<proteinExistence type="predicted"/>
<evidence type="ECO:0000256" key="1">
    <source>
        <dbReference type="SAM" id="MobiDB-lite"/>
    </source>
</evidence>
<evidence type="ECO:0000313" key="5">
    <source>
        <dbReference type="Proteomes" id="UP001302126"/>
    </source>
</evidence>
<accession>A0AAN7ADP2</accession>
<evidence type="ECO:0000313" key="4">
    <source>
        <dbReference type="EMBL" id="KAK4182215.1"/>
    </source>
</evidence>
<feature type="signal peptide" evidence="2">
    <location>
        <begin position="1"/>
        <end position="19"/>
    </location>
</feature>